<sequence length="434" mass="47544">MNSLTLTSDQENALEGMKAFCANSLDKNWPAALLQGYAGTGKTTLLGVLVSSLVEKGYKVAVTAPTNKAVSVLMEKVPDASCHATIHSLLGLALQEEGETQKLVSSGTSCVNDFDVVIVDECSMIGADLLSMIRGRPKFIFVGDPAQLPPVNEIFSPVFRSVGLRWSLSKIVRQAEGNAIIDLSAEIRLKSEEGVPMTLEDIKSILEGKLEACCMSGIDLVSALTHEWKEGRDSRILAWRNATVDFYNRAIFSSLYPDATTPFVPGQTAIVGSSFEVDPDAHVRLDTSEEVTILSLEPGERLGVPVFLARVQRASGETWTLPIPRSSSDFAREVKASFSEWRFWKNQVKASPSASEASEADRKASAFLKKGWALKKGIADLRHPWAMTVHKAQGSTYDTVFVDWNDLRAIPSDDFLRILYTAVTRPSRYLAICH</sequence>
<dbReference type="PANTHER" id="PTHR43788:SF6">
    <property type="entry name" value="DNA HELICASE B"/>
    <property type="match status" value="1"/>
</dbReference>
<dbReference type="Gene3D" id="3.40.50.300">
    <property type="entry name" value="P-loop containing nucleotide triphosphate hydrolases"/>
    <property type="match status" value="2"/>
</dbReference>
<dbReference type="InterPro" id="IPR027785">
    <property type="entry name" value="UvrD-like_helicase_C"/>
</dbReference>
<name>J9Z8Z5_LEPFM</name>
<dbReference type="GO" id="GO:0005524">
    <property type="term" value="F:ATP binding"/>
    <property type="evidence" value="ECO:0007669"/>
    <property type="project" value="UniProtKB-KW"/>
</dbReference>
<dbReference type="KEGG" id="lfi:LFML04_0699"/>
<protein>
    <submittedName>
        <fullName evidence="4">Putative deoxyribonuclease</fullName>
    </submittedName>
</protein>
<gene>
    <name evidence="4" type="ordered locus">LFML04_0699</name>
</gene>
<accession>J9Z8Z5</accession>
<dbReference type="Proteomes" id="UP000006177">
    <property type="component" value="Chromosome"/>
</dbReference>
<dbReference type="AlphaFoldDB" id="J9Z8Z5"/>
<evidence type="ECO:0000313" key="5">
    <source>
        <dbReference type="Proteomes" id="UP000006177"/>
    </source>
</evidence>
<feature type="domain" description="UvrD-like helicase C-terminal" evidence="3">
    <location>
        <begin position="385"/>
        <end position="432"/>
    </location>
</feature>
<dbReference type="STRING" id="1048260.LFML04_0699"/>
<dbReference type="GO" id="GO:0003678">
    <property type="term" value="F:DNA helicase activity"/>
    <property type="evidence" value="ECO:0007669"/>
    <property type="project" value="UniProtKB-ARBA"/>
</dbReference>
<evidence type="ECO:0000313" key="4">
    <source>
        <dbReference type="EMBL" id="AFS52934.1"/>
    </source>
</evidence>
<dbReference type="CDD" id="cd17933">
    <property type="entry name" value="DEXSc_RecD-like"/>
    <property type="match status" value="1"/>
</dbReference>
<dbReference type="PANTHER" id="PTHR43788">
    <property type="entry name" value="DNA2/NAM7 HELICASE FAMILY MEMBER"/>
    <property type="match status" value="1"/>
</dbReference>
<keyword evidence="1" id="KW-0547">Nucleotide-binding</keyword>
<dbReference type="HOGENOM" id="CLU_029429_0_0_0"/>
<evidence type="ECO:0000256" key="2">
    <source>
        <dbReference type="ARBA" id="ARBA00022840"/>
    </source>
</evidence>
<dbReference type="Pfam" id="PF13538">
    <property type="entry name" value="UvrD_C_2"/>
    <property type="match status" value="1"/>
</dbReference>
<dbReference type="SUPFAM" id="SSF52540">
    <property type="entry name" value="P-loop containing nucleoside triphosphate hydrolases"/>
    <property type="match status" value="1"/>
</dbReference>
<dbReference type="CDD" id="cd18809">
    <property type="entry name" value="SF1_C_RecD"/>
    <property type="match status" value="1"/>
</dbReference>
<keyword evidence="2" id="KW-0067">ATP-binding</keyword>
<dbReference type="Pfam" id="PF13604">
    <property type="entry name" value="AAA_30"/>
    <property type="match status" value="1"/>
</dbReference>
<dbReference type="RefSeq" id="WP_014960444.1">
    <property type="nucleotide sequence ID" value="NC_018649.1"/>
</dbReference>
<evidence type="ECO:0000259" key="3">
    <source>
        <dbReference type="Pfam" id="PF13538"/>
    </source>
</evidence>
<reference evidence="4 5" key="1">
    <citation type="journal article" date="2011" name="J. Microbiol.">
        <title>Complete genome of Leptospirillum ferriphilum ML-04 provides insight into its physiology and environmental adaptation.</title>
        <authorList>
            <person name="Mi S."/>
            <person name="Song J."/>
            <person name="Lin J."/>
            <person name="Che Y."/>
            <person name="Zheng H."/>
            <person name="Lin J."/>
        </authorList>
    </citation>
    <scope>NUCLEOTIDE SEQUENCE [LARGE SCALE GENOMIC DNA]</scope>
    <source>
        <strain evidence="4 5">ML-04</strain>
    </source>
</reference>
<proteinExistence type="predicted"/>
<dbReference type="InterPro" id="IPR027417">
    <property type="entry name" value="P-loop_NTPase"/>
</dbReference>
<dbReference type="EMBL" id="CP002919">
    <property type="protein sequence ID" value="AFS52934.1"/>
    <property type="molecule type" value="Genomic_DNA"/>
</dbReference>
<dbReference type="InterPro" id="IPR050534">
    <property type="entry name" value="Coronavir_polyprotein_1ab"/>
</dbReference>
<evidence type="ECO:0000256" key="1">
    <source>
        <dbReference type="ARBA" id="ARBA00022741"/>
    </source>
</evidence>
<organism evidence="4 5">
    <name type="scientific">Leptospirillum ferriphilum (strain ML-04)</name>
    <dbReference type="NCBI Taxonomy" id="1048260"/>
    <lineage>
        <taxon>Bacteria</taxon>
        <taxon>Pseudomonadati</taxon>
        <taxon>Nitrospirota</taxon>
        <taxon>Nitrospiria</taxon>
        <taxon>Nitrospirales</taxon>
        <taxon>Nitrospiraceae</taxon>
        <taxon>Leptospirillum</taxon>
    </lineage>
</organism>
<dbReference type="PATRIC" id="fig|1048260.3.peg.753"/>
<dbReference type="SMR" id="J9Z8Z5"/>